<feature type="domain" description="Water stress and hypersensitive response" evidence="2">
    <location>
        <begin position="41"/>
        <end position="160"/>
    </location>
</feature>
<comment type="caution">
    <text evidence="3">The sequence shown here is derived from an EMBL/GenBank/DDBJ whole genome shotgun (WGS) entry which is preliminary data.</text>
</comment>
<dbReference type="Gene3D" id="2.60.40.1820">
    <property type="match status" value="2"/>
</dbReference>
<accession>A0A2S7IHA2</accession>
<dbReference type="InterPro" id="IPR013990">
    <property type="entry name" value="WHy-dom"/>
</dbReference>
<organism evidence="3 4">
    <name type="scientific">Siphonobacter curvatus</name>
    <dbReference type="NCBI Taxonomy" id="2094562"/>
    <lineage>
        <taxon>Bacteria</taxon>
        <taxon>Pseudomonadati</taxon>
        <taxon>Bacteroidota</taxon>
        <taxon>Cytophagia</taxon>
        <taxon>Cytophagales</taxon>
        <taxon>Cytophagaceae</taxon>
        <taxon>Siphonobacter</taxon>
    </lineage>
</organism>
<evidence type="ECO:0000256" key="1">
    <source>
        <dbReference type="ARBA" id="ARBA00005960"/>
    </source>
</evidence>
<dbReference type="AlphaFoldDB" id="A0A2S7IHA2"/>
<keyword evidence="4" id="KW-1185">Reference proteome</keyword>
<dbReference type="RefSeq" id="WP_104715264.1">
    <property type="nucleotide sequence ID" value="NZ_PTRA01000005.1"/>
</dbReference>
<evidence type="ECO:0000313" key="4">
    <source>
        <dbReference type="Proteomes" id="UP000239590"/>
    </source>
</evidence>
<dbReference type="InterPro" id="IPR004864">
    <property type="entry name" value="LEA_2"/>
</dbReference>
<dbReference type="Proteomes" id="UP000239590">
    <property type="component" value="Unassembled WGS sequence"/>
</dbReference>
<dbReference type="PANTHER" id="PTHR31459:SF2">
    <property type="entry name" value="OS03G0843300 PROTEIN"/>
    <property type="match status" value="1"/>
</dbReference>
<dbReference type="GO" id="GO:0009269">
    <property type="term" value="P:response to desiccation"/>
    <property type="evidence" value="ECO:0007669"/>
    <property type="project" value="InterPro"/>
</dbReference>
<sequence>MKNKAFLWILLLALVGLAGWFFYQRYAEKNANPVSGLKPRVGVSIAEIHSITDSKMDVNLKVLIDNPLPLGLSIQDFAYTVRVDGVKIAESDYAKPIELKAQDSSVVTVPTQIKLDAFSSIAKKGEARGQDSATYQIAALFHLAKPFLGKDTLRLEAEKRLPLFHLPEIQLVGYDVEKFRLKNTDLDLQIRFINKNDFDISFKDMTYSVDLGKEGNTIRGQSSGVTIVPARSNKVYTIPVQLTVGKMLKASVQMLFKGKDFPYALHLDCKMASTNDMLKNSQMKTVIRGNLEDIEGLKKTVEVKPKKD</sequence>
<evidence type="ECO:0000259" key="2">
    <source>
        <dbReference type="SMART" id="SM00769"/>
    </source>
</evidence>
<proteinExistence type="inferred from homology"/>
<dbReference type="OrthoDB" id="892296at2"/>
<dbReference type="Pfam" id="PF03168">
    <property type="entry name" value="LEA_2"/>
    <property type="match status" value="2"/>
</dbReference>
<gene>
    <name evidence="3" type="ORF">C5O19_20535</name>
</gene>
<dbReference type="InterPro" id="IPR045043">
    <property type="entry name" value="Lea14-like"/>
</dbReference>
<protein>
    <submittedName>
        <fullName evidence="3">Water stress and hypersensitive response domain-containing protein</fullName>
    </submittedName>
</protein>
<dbReference type="SMART" id="SM00769">
    <property type="entry name" value="WHy"/>
    <property type="match status" value="1"/>
</dbReference>
<reference evidence="4" key="1">
    <citation type="submission" date="2018-02" db="EMBL/GenBank/DDBJ databases">
        <title>Genome sequencing of Solimonas sp. HR-BB.</title>
        <authorList>
            <person name="Lee Y."/>
            <person name="Jeon C.O."/>
        </authorList>
    </citation>
    <scope>NUCLEOTIDE SEQUENCE [LARGE SCALE GENOMIC DNA]</scope>
    <source>
        <strain evidence="4">HR-U</strain>
    </source>
</reference>
<dbReference type="SUPFAM" id="SSF117070">
    <property type="entry name" value="LEA14-like"/>
    <property type="match status" value="2"/>
</dbReference>
<comment type="similarity">
    <text evidence="1">Belongs to the LEA type 2 family.</text>
</comment>
<evidence type="ECO:0000313" key="3">
    <source>
        <dbReference type="EMBL" id="PQA54939.1"/>
    </source>
</evidence>
<dbReference type="EMBL" id="PTRA01000005">
    <property type="protein sequence ID" value="PQA54939.1"/>
    <property type="molecule type" value="Genomic_DNA"/>
</dbReference>
<dbReference type="PANTHER" id="PTHR31459">
    <property type="match status" value="1"/>
</dbReference>
<name>A0A2S7IHA2_9BACT</name>